<evidence type="ECO:0000256" key="6">
    <source>
        <dbReference type="SAM" id="MobiDB-lite"/>
    </source>
</evidence>
<keyword evidence="4 7" id="KW-0472">Membrane</keyword>
<feature type="transmembrane region" description="Helical" evidence="7">
    <location>
        <begin position="12"/>
        <end position="35"/>
    </location>
</feature>
<feature type="compositionally biased region" description="Pro residues" evidence="6">
    <location>
        <begin position="323"/>
        <end position="336"/>
    </location>
</feature>
<proteinExistence type="inferred from homology"/>
<feature type="transmembrane region" description="Helical" evidence="7">
    <location>
        <begin position="272"/>
        <end position="293"/>
    </location>
</feature>
<dbReference type="InterPro" id="IPR029673">
    <property type="entry name" value="TMEM179"/>
</dbReference>
<organism evidence="8 9">
    <name type="scientific">Acanthochromis polyacanthus</name>
    <name type="common">spiny chromis</name>
    <dbReference type="NCBI Taxonomy" id="80966"/>
    <lineage>
        <taxon>Eukaryota</taxon>
        <taxon>Metazoa</taxon>
        <taxon>Chordata</taxon>
        <taxon>Craniata</taxon>
        <taxon>Vertebrata</taxon>
        <taxon>Euteleostomi</taxon>
        <taxon>Actinopterygii</taxon>
        <taxon>Neopterygii</taxon>
        <taxon>Teleostei</taxon>
        <taxon>Neoteleostei</taxon>
        <taxon>Acanthomorphata</taxon>
        <taxon>Ovalentaria</taxon>
        <taxon>Pomacentridae</taxon>
        <taxon>Acanthochromis</taxon>
    </lineage>
</organism>
<dbReference type="STRING" id="80966.ENSAPOP00000023405"/>
<dbReference type="InterPro" id="IPR059010">
    <property type="entry name" value="TMEM179-179B"/>
</dbReference>
<dbReference type="InParanoid" id="A0A3Q1H2P8"/>
<evidence type="ECO:0000256" key="2">
    <source>
        <dbReference type="ARBA" id="ARBA00022692"/>
    </source>
</evidence>
<feature type="region of interest" description="Disordered" evidence="6">
    <location>
        <begin position="315"/>
        <end position="336"/>
    </location>
</feature>
<dbReference type="PANTHER" id="PTHR31872">
    <property type="entry name" value="TRANSMEMBRANE PROTEIN 179"/>
    <property type="match status" value="1"/>
</dbReference>
<evidence type="ECO:0000256" key="4">
    <source>
        <dbReference type="ARBA" id="ARBA00023136"/>
    </source>
</evidence>
<protein>
    <submittedName>
        <fullName evidence="8">Zgc:153018</fullName>
    </submittedName>
</protein>
<evidence type="ECO:0000313" key="8">
    <source>
        <dbReference type="Ensembl" id="ENSAPOP00000023405.1"/>
    </source>
</evidence>
<dbReference type="Pfam" id="PF26158">
    <property type="entry name" value="Claudin_TMEM179-179B"/>
    <property type="match status" value="1"/>
</dbReference>
<evidence type="ECO:0000256" key="1">
    <source>
        <dbReference type="ARBA" id="ARBA00004141"/>
    </source>
</evidence>
<evidence type="ECO:0000256" key="5">
    <source>
        <dbReference type="ARBA" id="ARBA00093776"/>
    </source>
</evidence>
<reference evidence="8" key="2">
    <citation type="submission" date="2025-09" db="UniProtKB">
        <authorList>
            <consortium name="Ensembl"/>
        </authorList>
    </citation>
    <scope>IDENTIFICATION</scope>
</reference>
<evidence type="ECO:0000256" key="3">
    <source>
        <dbReference type="ARBA" id="ARBA00022989"/>
    </source>
</evidence>
<reference evidence="8" key="1">
    <citation type="submission" date="2025-08" db="UniProtKB">
        <authorList>
            <consortium name="Ensembl"/>
        </authorList>
    </citation>
    <scope>IDENTIFICATION</scope>
</reference>
<dbReference type="Proteomes" id="UP000257200">
    <property type="component" value="Unplaced"/>
</dbReference>
<keyword evidence="9" id="KW-1185">Reference proteome</keyword>
<name>A0A3Q1H2P8_9TELE</name>
<feature type="transmembrane region" description="Helical" evidence="7">
    <location>
        <begin position="99"/>
        <end position="122"/>
    </location>
</feature>
<dbReference type="FunCoup" id="A0A3Q1H2P8">
    <property type="interactions" value="111"/>
</dbReference>
<dbReference type="Ensembl" id="ENSAPOT00000011413.1">
    <property type="protein sequence ID" value="ENSAPOP00000023405.1"/>
    <property type="gene ID" value="ENSAPOG00000005166.1"/>
</dbReference>
<keyword evidence="3 7" id="KW-1133">Transmembrane helix</keyword>
<evidence type="ECO:0000256" key="7">
    <source>
        <dbReference type="SAM" id="Phobius"/>
    </source>
</evidence>
<dbReference type="PANTHER" id="PTHR31872:SF6">
    <property type="entry name" value="TRANSMEMBRANE PROTEIN 179"/>
    <property type="match status" value="1"/>
</dbReference>
<keyword evidence="2 7" id="KW-0812">Transmembrane</keyword>
<feature type="transmembrane region" description="Helical" evidence="7">
    <location>
        <begin position="69"/>
        <end position="92"/>
    </location>
</feature>
<comment type="similarity">
    <text evidence="5">Belongs to the TMEM179 family.</text>
</comment>
<evidence type="ECO:0000313" key="9">
    <source>
        <dbReference type="Proteomes" id="UP000257200"/>
    </source>
</evidence>
<dbReference type="GeneTree" id="ENSGT00510000048283"/>
<accession>A0A3Q1H2P8</accession>
<dbReference type="AlphaFoldDB" id="A0A3Q1H2P8"/>
<feature type="transmembrane region" description="Helical" evidence="7">
    <location>
        <begin position="205"/>
        <end position="229"/>
    </location>
</feature>
<sequence>MFLKNKSHQLHKLYVSLVFIILAAVYGLWILGGVIPPLSSCSLSLRADSCVTARSPPCSFKYFHTGAVAWVNTRGCVGTAVCFSTLFCFANMELDRRLLLAHCAAHALSVAAGLLVVVPMALNGSAFKGRCALFSTGYWRTEERPELMGQTGDESRLVVQQWGPPAACQFGTFVGIFTVLYGAAQGWRCLLYLHGRHDDTLFSSFLTVVLSVCVLFLSGGASVLVSLGFSSWCDTVTNDNTRPYSCAESQSVPLYLDVDTSSFYTELSVAQASLWFVTALWLIQSILAFLRLYHSHSQHISGPCLPREKELLLGHSPSGSGSPSPPHPPATPTVLV</sequence>
<comment type="subcellular location">
    <subcellularLocation>
        <location evidence="1">Membrane</location>
        <topology evidence="1">Multi-pass membrane protein</topology>
    </subcellularLocation>
</comment>
<feature type="transmembrane region" description="Helical" evidence="7">
    <location>
        <begin position="162"/>
        <end position="184"/>
    </location>
</feature>